<dbReference type="NCBIfam" id="TIGR00644">
    <property type="entry name" value="recJ"/>
    <property type="match status" value="1"/>
</dbReference>
<protein>
    <recommendedName>
        <fullName evidence="2">Single-stranded-DNA-specific exonuclease RecJ</fullName>
    </recommendedName>
</protein>
<feature type="domain" description="DHHA1" evidence="7">
    <location>
        <begin position="363"/>
        <end position="455"/>
    </location>
</feature>
<dbReference type="InterPro" id="IPR004610">
    <property type="entry name" value="RecJ"/>
</dbReference>
<keyword evidence="5 9" id="KW-0269">Exonuclease</keyword>
<feature type="domain" description="DDH" evidence="6">
    <location>
        <begin position="92"/>
        <end position="231"/>
    </location>
</feature>
<comment type="similarity">
    <text evidence="1">Belongs to the RecJ family.</text>
</comment>
<dbReference type="InterPro" id="IPR051673">
    <property type="entry name" value="SSDNA_exonuclease_RecJ"/>
</dbReference>
<evidence type="ECO:0000313" key="10">
    <source>
        <dbReference type="Proteomes" id="UP000231154"/>
    </source>
</evidence>
<dbReference type="EMBL" id="PCXF01000048">
    <property type="protein sequence ID" value="PIR27301.1"/>
    <property type="molecule type" value="Genomic_DNA"/>
</dbReference>
<accession>A0A2H0PZ28</accession>
<dbReference type="GO" id="GO:0008409">
    <property type="term" value="F:5'-3' exonuclease activity"/>
    <property type="evidence" value="ECO:0007669"/>
    <property type="project" value="InterPro"/>
</dbReference>
<dbReference type="PANTHER" id="PTHR30255">
    <property type="entry name" value="SINGLE-STRANDED-DNA-SPECIFIC EXONUCLEASE RECJ"/>
    <property type="match status" value="1"/>
</dbReference>
<dbReference type="Pfam" id="PF02272">
    <property type="entry name" value="DHHA1"/>
    <property type="match status" value="1"/>
</dbReference>
<feature type="domain" description="RecJ OB" evidence="8">
    <location>
        <begin position="469"/>
        <end position="575"/>
    </location>
</feature>
<dbReference type="InterPro" id="IPR038763">
    <property type="entry name" value="DHH_sf"/>
</dbReference>
<dbReference type="SUPFAM" id="SSF64182">
    <property type="entry name" value="DHH phosphoesterases"/>
    <property type="match status" value="1"/>
</dbReference>
<evidence type="ECO:0000313" key="9">
    <source>
        <dbReference type="EMBL" id="PIR27301.1"/>
    </source>
</evidence>
<gene>
    <name evidence="9" type="primary">recJ</name>
    <name evidence="9" type="ORF">COV40_01600</name>
</gene>
<dbReference type="Proteomes" id="UP000231154">
    <property type="component" value="Unassembled WGS sequence"/>
</dbReference>
<dbReference type="PANTHER" id="PTHR30255:SF2">
    <property type="entry name" value="SINGLE-STRANDED-DNA-SPECIFIC EXONUCLEASE RECJ"/>
    <property type="match status" value="1"/>
</dbReference>
<dbReference type="InterPro" id="IPR003156">
    <property type="entry name" value="DHHA1_dom"/>
</dbReference>
<dbReference type="Gene3D" id="3.10.310.30">
    <property type="match status" value="1"/>
</dbReference>
<dbReference type="InterPro" id="IPR041122">
    <property type="entry name" value="RecJ_OB"/>
</dbReference>
<evidence type="ECO:0000256" key="2">
    <source>
        <dbReference type="ARBA" id="ARBA00019841"/>
    </source>
</evidence>
<evidence type="ECO:0000256" key="4">
    <source>
        <dbReference type="ARBA" id="ARBA00022801"/>
    </source>
</evidence>
<dbReference type="InterPro" id="IPR001667">
    <property type="entry name" value="DDH_dom"/>
</dbReference>
<dbReference type="Pfam" id="PF01368">
    <property type="entry name" value="DHH"/>
    <property type="match status" value="1"/>
</dbReference>
<name>A0A2H0PZ28_9BACT</name>
<sequence>MIIAKYFRCYNSFMEKIWEVKEKKFTDPILQLLYNRGVIPACRQAGKDRTLKKTIEDFLQPDFAKDFHDPELLPDFKPAILRIKKAMDHKEKIGIFADYDADGIPGAALLYKTFRLFNITPEVYIPTRQAGYGFNQPGIDFLLEAGCKLIISVDLGIKEFELARYIASKDADLIITDHHLPEKEIPKALAVINPKISSSKYPFKELAGAGVVYKIIQGLAKIYPEKITESFLKWNLDLVAISTISDVVPLIDENRVVAKFGLLVLRKSRNLGIKAICEKAAINQAKINSYTVGFQIGPRINAPGRVGYATGSFKILVTEDTSEAKELAAHLEEQNACRQASMKRIFREASRVIEKEGVLKEKILLLSNPDWPKGVIGPVASSIVEKYFRPTILFRDENKILVGSGRSIGSFNIVKALEKVKKYTLSFGGHAGAAGVRVDKKNFTKFREAITKVVNESVSPKDLLPKINIDLELPKDKISIGLFRDLEKLEPFGMGNPRPIFTSNKLRLISHRYVGRENKHLQLRFALGTKEIKGIVFSSEIKDSIIHSGHEYDLVYNSGLNFWDGKWWLDLQIIDLKARGDNG</sequence>
<evidence type="ECO:0000256" key="5">
    <source>
        <dbReference type="ARBA" id="ARBA00022839"/>
    </source>
</evidence>
<dbReference type="Pfam" id="PF17768">
    <property type="entry name" value="RecJ_OB"/>
    <property type="match status" value="1"/>
</dbReference>
<dbReference type="GO" id="GO:0006281">
    <property type="term" value="P:DNA repair"/>
    <property type="evidence" value="ECO:0007669"/>
    <property type="project" value="InterPro"/>
</dbReference>
<keyword evidence="3" id="KW-0540">Nuclease</keyword>
<dbReference type="GO" id="GO:0003676">
    <property type="term" value="F:nucleic acid binding"/>
    <property type="evidence" value="ECO:0007669"/>
    <property type="project" value="InterPro"/>
</dbReference>
<dbReference type="GO" id="GO:0006310">
    <property type="term" value="P:DNA recombination"/>
    <property type="evidence" value="ECO:0007669"/>
    <property type="project" value="InterPro"/>
</dbReference>
<dbReference type="AlphaFoldDB" id="A0A2H0PZ28"/>
<reference evidence="9 10" key="1">
    <citation type="submission" date="2017-09" db="EMBL/GenBank/DDBJ databases">
        <title>Depth-based differentiation of microbial function through sediment-hosted aquifers and enrichment of novel symbionts in the deep terrestrial subsurface.</title>
        <authorList>
            <person name="Probst A.J."/>
            <person name="Ladd B."/>
            <person name="Jarett J.K."/>
            <person name="Geller-Mcgrath D.E."/>
            <person name="Sieber C.M."/>
            <person name="Emerson J.B."/>
            <person name="Anantharaman K."/>
            <person name="Thomas B.C."/>
            <person name="Malmstrom R."/>
            <person name="Stieglmeier M."/>
            <person name="Klingl A."/>
            <person name="Woyke T."/>
            <person name="Ryan C.M."/>
            <person name="Banfield J.F."/>
        </authorList>
    </citation>
    <scope>NUCLEOTIDE SEQUENCE [LARGE SCALE GENOMIC DNA]</scope>
    <source>
        <strain evidence="9">CG11_big_fil_rev_8_21_14_0_20_42_15</strain>
    </source>
</reference>
<proteinExistence type="inferred from homology"/>
<keyword evidence="4" id="KW-0378">Hydrolase</keyword>
<evidence type="ECO:0000259" key="8">
    <source>
        <dbReference type="Pfam" id="PF17768"/>
    </source>
</evidence>
<evidence type="ECO:0000256" key="1">
    <source>
        <dbReference type="ARBA" id="ARBA00005915"/>
    </source>
</evidence>
<evidence type="ECO:0000259" key="7">
    <source>
        <dbReference type="Pfam" id="PF02272"/>
    </source>
</evidence>
<comment type="caution">
    <text evidence="9">The sequence shown here is derived from an EMBL/GenBank/DDBJ whole genome shotgun (WGS) entry which is preliminary data.</text>
</comment>
<evidence type="ECO:0000256" key="3">
    <source>
        <dbReference type="ARBA" id="ARBA00022722"/>
    </source>
</evidence>
<dbReference type="Gene3D" id="3.90.1640.30">
    <property type="match status" value="1"/>
</dbReference>
<organism evidence="9 10">
    <name type="scientific">Candidatus Berkelbacteria bacterium CG11_big_fil_rev_8_21_14_0_20_42_15</name>
    <dbReference type="NCBI Taxonomy" id="1974517"/>
    <lineage>
        <taxon>Bacteria</taxon>
        <taxon>Candidatus Berkelbacteria</taxon>
    </lineage>
</organism>
<evidence type="ECO:0000259" key="6">
    <source>
        <dbReference type="Pfam" id="PF01368"/>
    </source>
</evidence>